<sequence>MLGTASGARPAPTTPPHTPTPEAEEAHRLCSPREAPAPTFLLRTRHPQQKIRQHRVEGYVRQARGEPGRGGPTSSPPGNCRQRGNKRGRDTAAGTDGGHILHAAHAGPARAVGPPRLRRNSQGVLAAGHCPPRRGRRPIFSPIPSPGSPPSSGLSPHQLPGLNNSAERMVLSRLQVVAMGALHPHVFGFTRGSGSQAEASSPCDSAPTTAPVTVFLDLRKSSSWPVITLFRQPREERGSGEDCSPGLED</sequence>
<reference evidence="2" key="1">
    <citation type="submission" date="2020-07" db="EMBL/GenBank/DDBJ databases">
        <title>The High-quality genome of the commercially important snow crab, Chionoecetes opilio.</title>
        <authorList>
            <person name="Jeong J.-H."/>
            <person name="Ryu S."/>
        </authorList>
    </citation>
    <scope>NUCLEOTIDE SEQUENCE</scope>
    <source>
        <strain evidence="2">MADBK_172401_WGS</strain>
        <tissue evidence="2">Digestive gland</tissue>
    </source>
</reference>
<feature type="compositionally biased region" description="Basic and acidic residues" evidence="1">
    <location>
        <begin position="54"/>
        <end position="67"/>
    </location>
</feature>
<feature type="region of interest" description="Disordered" evidence="1">
    <location>
        <begin position="125"/>
        <end position="161"/>
    </location>
</feature>
<dbReference type="AlphaFoldDB" id="A0A8J4YEA9"/>
<comment type="caution">
    <text evidence="2">The sequence shown here is derived from an EMBL/GenBank/DDBJ whole genome shotgun (WGS) entry which is preliminary data.</text>
</comment>
<protein>
    <submittedName>
        <fullName evidence="2">Uncharacterized protein</fullName>
    </submittedName>
</protein>
<accession>A0A8J4YEA9</accession>
<evidence type="ECO:0000313" key="2">
    <source>
        <dbReference type="EMBL" id="KAG0721661.1"/>
    </source>
</evidence>
<evidence type="ECO:0000313" key="3">
    <source>
        <dbReference type="Proteomes" id="UP000770661"/>
    </source>
</evidence>
<feature type="compositionally biased region" description="Basic residues" evidence="1">
    <location>
        <begin position="43"/>
        <end position="53"/>
    </location>
</feature>
<dbReference type="EMBL" id="JACEEZ010010725">
    <property type="protein sequence ID" value="KAG0721661.1"/>
    <property type="molecule type" value="Genomic_DNA"/>
</dbReference>
<organism evidence="2 3">
    <name type="scientific">Chionoecetes opilio</name>
    <name type="common">Atlantic snow crab</name>
    <name type="synonym">Cancer opilio</name>
    <dbReference type="NCBI Taxonomy" id="41210"/>
    <lineage>
        <taxon>Eukaryota</taxon>
        <taxon>Metazoa</taxon>
        <taxon>Ecdysozoa</taxon>
        <taxon>Arthropoda</taxon>
        <taxon>Crustacea</taxon>
        <taxon>Multicrustacea</taxon>
        <taxon>Malacostraca</taxon>
        <taxon>Eumalacostraca</taxon>
        <taxon>Eucarida</taxon>
        <taxon>Decapoda</taxon>
        <taxon>Pleocyemata</taxon>
        <taxon>Brachyura</taxon>
        <taxon>Eubrachyura</taxon>
        <taxon>Majoidea</taxon>
        <taxon>Majidae</taxon>
        <taxon>Chionoecetes</taxon>
    </lineage>
</organism>
<feature type="region of interest" description="Disordered" evidence="1">
    <location>
        <begin position="1"/>
        <end position="100"/>
    </location>
</feature>
<keyword evidence="3" id="KW-1185">Reference proteome</keyword>
<evidence type="ECO:0000256" key="1">
    <source>
        <dbReference type="SAM" id="MobiDB-lite"/>
    </source>
</evidence>
<gene>
    <name evidence="2" type="ORF">GWK47_006257</name>
</gene>
<dbReference type="Proteomes" id="UP000770661">
    <property type="component" value="Unassembled WGS sequence"/>
</dbReference>
<proteinExistence type="predicted"/>
<name>A0A8J4YEA9_CHIOP</name>